<feature type="domain" description="Cupin type-2" evidence="1">
    <location>
        <begin position="72"/>
        <end position="135"/>
    </location>
</feature>
<dbReference type="GO" id="GO:0051213">
    <property type="term" value="F:dioxygenase activity"/>
    <property type="evidence" value="ECO:0007669"/>
    <property type="project" value="UniProtKB-KW"/>
</dbReference>
<keyword evidence="3" id="KW-1185">Reference proteome</keyword>
<reference evidence="2 3" key="1">
    <citation type="submission" date="2019-06" db="EMBL/GenBank/DDBJ databases">
        <title>Sorghum-associated microbial communities from plants grown in Nebraska, USA.</title>
        <authorList>
            <person name="Schachtman D."/>
        </authorList>
    </citation>
    <scope>NUCLEOTIDE SEQUENCE [LARGE SCALE GENOMIC DNA]</scope>
    <source>
        <strain evidence="2 3">1209</strain>
    </source>
</reference>
<dbReference type="CDD" id="cd02233">
    <property type="entry name" value="cupin_HNL-like"/>
    <property type="match status" value="1"/>
</dbReference>
<keyword evidence="2" id="KW-0560">Oxidoreductase</keyword>
<dbReference type="RefSeq" id="WP_145670379.1">
    <property type="nucleotide sequence ID" value="NZ_VIWO01000004.1"/>
</dbReference>
<dbReference type="PANTHER" id="PTHR43698:SF1">
    <property type="entry name" value="BLL4564 PROTEIN"/>
    <property type="match status" value="1"/>
</dbReference>
<name>A0A561PQL2_9BACT</name>
<evidence type="ECO:0000313" key="3">
    <source>
        <dbReference type="Proteomes" id="UP000320811"/>
    </source>
</evidence>
<dbReference type="OrthoDB" id="9802489at2"/>
<dbReference type="InterPro" id="IPR014710">
    <property type="entry name" value="RmlC-like_jellyroll"/>
</dbReference>
<accession>A0A561PQL2</accession>
<protein>
    <submittedName>
        <fullName evidence="2">Quercetin dioxygenase-like cupin family protein</fullName>
    </submittedName>
</protein>
<keyword evidence="2" id="KW-0223">Dioxygenase</keyword>
<gene>
    <name evidence="2" type="ORF">FHW36_10455</name>
</gene>
<dbReference type="Proteomes" id="UP000320811">
    <property type="component" value="Unassembled WGS sequence"/>
</dbReference>
<organism evidence="2 3">
    <name type="scientific">Chitinophaga polysaccharea</name>
    <dbReference type="NCBI Taxonomy" id="1293035"/>
    <lineage>
        <taxon>Bacteria</taxon>
        <taxon>Pseudomonadati</taxon>
        <taxon>Bacteroidota</taxon>
        <taxon>Chitinophagia</taxon>
        <taxon>Chitinophagales</taxon>
        <taxon>Chitinophagaceae</taxon>
        <taxon>Chitinophaga</taxon>
    </lineage>
</organism>
<comment type="caution">
    <text evidence="2">The sequence shown here is derived from an EMBL/GenBank/DDBJ whole genome shotgun (WGS) entry which is preliminary data.</text>
</comment>
<proteinExistence type="predicted"/>
<dbReference type="AlphaFoldDB" id="A0A561PQL2"/>
<dbReference type="PANTHER" id="PTHR43698">
    <property type="entry name" value="RIBD C-TERMINAL DOMAIN CONTAINING PROTEIN"/>
    <property type="match status" value="1"/>
</dbReference>
<dbReference type="EMBL" id="VIWO01000004">
    <property type="protein sequence ID" value="TWF40373.1"/>
    <property type="molecule type" value="Genomic_DNA"/>
</dbReference>
<evidence type="ECO:0000259" key="1">
    <source>
        <dbReference type="Pfam" id="PF07883"/>
    </source>
</evidence>
<sequence length="165" mass="18159">MNRRGVTIVLSFMIVLYSCGFRGKAPKAVQDRDPDTIFPRGDIIASGNFTGTAFLQMLVPADTVYNTQIGNVTFQPGARSHWHFHPGGQILLVTHGKGYYQEKGKPRLIIRSGDVIKCPPNVVHWHGASSDSSLTHIAISPNTPKGAVVWLQPVTDKEYYGGIRE</sequence>
<dbReference type="InterPro" id="IPR011051">
    <property type="entry name" value="RmlC_Cupin_sf"/>
</dbReference>
<dbReference type="InterPro" id="IPR047263">
    <property type="entry name" value="HNL-like_cupin"/>
</dbReference>
<dbReference type="SUPFAM" id="SSF51182">
    <property type="entry name" value="RmlC-like cupins"/>
    <property type="match status" value="1"/>
</dbReference>
<dbReference type="InterPro" id="IPR013096">
    <property type="entry name" value="Cupin_2"/>
</dbReference>
<dbReference type="Pfam" id="PF07883">
    <property type="entry name" value="Cupin_2"/>
    <property type="match status" value="1"/>
</dbReference>
<dbReference type="PROSITE" id="PS51257">
    <property type="entry name" value="PROKAR_LIPOPROTEIN"/>
    <property type="match status" value="1"/>
</dbReference>
<evidence type="ECO:0000313" key="2">
    <source>
        <dbReference type="EMBL" id="TWF40373.1"/>
    </source>
</evidence>
<dbReference type="Gene3D" id="2.60.120.10">
    <property type="entry name" value="Jelly Rolls"/>
    <property type="match status" value="1"/>
</dbReference>